<organism evidence="2 3">
    <name type="scientific">Ceratobasidium theobromae</name>
    <dbReference type="NCBI Taxonomy" id="1582974"/>
    <lineage>
        <taxon>Eukaryota</taxon>
        <taxon>Fungi</taxon>
        <taxon>Dikarya</taxon>
        <taxon>Basidiomycota</taxon>
        <taxon>Agaricomycotina</taxon>
        <taxon>Agaricomycetes</taxon>
        <taxon>Cantharellales</taxon>
        <taxon>Ceratobasidiaceae</taxon>
        <taxon>Ceratobasidium</taxon>
    </lineage>
</organism>
<dbReference type="EMBL" id="SSOP01000029">
    <property type="protein sequence ID" value="KAB5593835.1"/>
    <property type="molecule type" value="Genomic_DNA"/>
</dbReference>
<dbReference type="OrthoDB" id="3266553at2759"/>
<dbReference type="AlphaFoldDB" id="A0A5N5QPY9"/>
<feature type="region of interest" description="Disordered" evidence="1">
    <location>
        <begin position="118"/>
        <end position="168"/>
    </location>
</feature>
<dbReference type="InterPro" id="IPR009057">
    <property type="entry name" value="Homeodomain-like_sf"/>
</dbReference>
<evidence type="ECO:0000313" key="3">
    <source>
        <dbReference type="Proteomes" id="UP000383932"/>
    </source>
</evidence>
<gene>
    <name evidence="2" type="ORF">CTheo_2687</name>
</gene>
<feature type="region of interest" description="Disordered" evidence="1">
    <location>
        <begin position="29"/>
        <end position="53"/>
    </location>
</feature>
<feature type="compositionally biased region" description="Polar residues" evidence="1">
    <location>
        <begin position="354"/>
        <end position="365"/>
    </location>
</feature>
<dbReference type="SUPFAM" id="SSF46689">
    <property type="entry name" value="Homeodomain-like"/>
    <property type="match status" value="1"/>
</dbReference>
<comment type="caution">
    <text evidence="2">The sequence shown here is derived from an EMBL/GenBank/DDBJ whole genome shotgun (WGS) entry which is preliminary data.</text>
</comment>
<evidence type="ECO:0000256" key="1">
    <source>
        <dbReference type="SAM" id="MobiDB-lite"/>
    </source>
</evidence>
<dbReference type="Proteomes" id="UP000383932">
    <property type="component" value="Unassembled WGS sequence"/>
</dbReference>
<proteinExistence type="predicted"/>
<evidence type="ECO:0000313" key="2">
    <source>
        <dbReference type="EMBL" id="KAB5593835.1"/>
    </source>
</evidence>
<feature type="region of interest" description="Disordered" evidence="1">
    <location>
        <begin position="259"/>
        <end position="279"/>
    </location>
</feature>
<name>A0A5N5QPY9_9AGAM</name>
<feature type="region of interest" description="Disordered" evidence="1">
    <location>
        <begin position="354"/>
        <end position="381"/>
    </location>
</feature>
<evidence type="ECO:0008006" key="4">
    <source>
        <dbReference type="Google" id="ProtNLM"/>
    </source>
</evidence>
<feature type="compositionally biased region" description="Low complexity" evidence="1">
    <location>
        <begin position="145"/>
        <end position="166"/>
    </location>
</feature>
<reference evidence="2 3" key="1">
    <citation type="journal article" date="2019" name="Fungal Biol. Biotechnol.">
        <title>Draft genome sequence of fastidious pathogen Ceratobasidium theobromae, which causes vascular-streak dieback in Theobroma cacao.</title>
        <authorList>
            <person name="Ali S.S."/>
            <person name="Asman A."/>
            <person name="Shao J."/>
            <person name="Firmansyah A.P."/>
            <person name="Susilo A.W."/>
            <person name="Rosmana A."/>
            <person name="McMahon P."/>
            <person name="Junaid M."/>
            <person name="Guest D."/>
            <person name="Kheng T.Y."/>
            <person name="Meinhardt L.W."/>
            <person name="Bailey B.A."/>
        </authorList>
    </citation>
    <scope>NUCLEOTIDE SEQUENCE [LARGE SCALE GENOMIC DNA]</scope>
    <source>
        <strain evidence="2 3">CT2</strain>
    </source>
</reference>
<sequence>MAKVQTTVKRTYSRVQEGPWTLVCATSKYSSPCEPKSKRPRVTTGSFPAPYAGPWIRTNQLPFTPEECARAAATTDRPWEVHPPPLSTVPLGQLANIQDGEFPRCISAPPVGKIIRPTPVRRVSEPQSMPTVARPPPGDAAPVLGPGSPADSTSSSGSPSPRGARSTADKRLLAQFALRDVQSGHFGEWNSEKKDVLCAYFLGNSSPSMGQRIALGQQVKLETLQVSKFFSRTRSEIKYCRTTLDDIRAQATLGMQFAGPESPRVESSAPLLPAEDNRKGYGRASISHGTRLEIGQDVTASPVPSLNLTRNFRRSYKTEMRDAHLAQAQGLIAPSVQEAARNLVSISCAYRSASSFGDTTSTDRVPSTRATSTSGGSSPGLRLDLSSLCGLPSRPVTGSSSVPAISRDDMPYFPSHRRVVSLFGPDARKLPIPVPSYSCGRSGSLRLDFHTSANQSTKCPSSTRDTASSADALSLAADVFLSATPYAR</sequence>
<accession>A0A5N5QPY9</accession>
<keyword evidence="3" id="KW-1185">Reference proteome</keyword>
<feature type="compositionally biased region" description="Low complexity" evidence="1">
    <location>
        <begin position="367"/>
        <end position="381"/>
    </location>
</feature>
<protein>
    <recommendedName>
        <fullName evidence="4">Homeobox domain-containing protein</fullName>
    </recommendedName>
</protein>